<dbReference type="EMBL" id="NCKU01012152">
    <property type="protein sequence ID" value="RWS00176.1"/>
    <property type="molecule type" value="Genomic_DNA"/>
</dbReference>
<evidence type="ECO:0000313" key="2">
    <source>
        <dbReference type="Proteomes" id="UP000285301"/>
    </source>
</evidence>
<sequence length="23" mass="2636">MAILSAVNYIFTNVKYVKCLECL</sequence>
<gene>
    <name evidence="1" type="ORF">B4U79_15295</name>
</gene>
<accession>A0A3S3NCT7</accession>
<evidence type="ECO:0000313" key="1">
    <source>
        <dbReference type="EMBL" id="RWS00176.1"/>
    </source>
</evidence>
<protein>
    <submittedName>
        <fullName evidence="1">Uncharacterized protein</fullName>
    </submittedName>
</protein>
<comment type="caution">
    <text evidence="1">The sequence shown here is derived from an EMBL/GenBank/DDBJ whole genome shotgun (WGS) entry which is preliminary data.</text>
</comment>
<reference evidence="1 2" key="1">
    <citation type="journal article" date="2018" name="Gigascience">
        <title>Genomes of trombidid mites reveal novel predicted allergens and laterally-transferred genes associated with secondary metabolism.</title>
        <authorList>
            <person name="Dong X."/>
            <person name="Chaisiri K."/>
            <person name="Xia D."/>
            <person name="Armstrong S.D."/>
            <person name="Fang Y."/>
            <person name="Donnelly M.J."/>
            <person name="Kadowaki T."/>
            <person name="McGarry J.W."/>
            <person name="Darby A.C."/>
            <person name="Makepeace B.L."/>
        </authorList>
    </citation>
    <scope>NUCLEOTIDE SEQUENCE [LARGE SCALE GENOMIC DNA]</scope>
    <source>
        <strain evidence="1">UoL-WK</strain>
    </source>
</reference>
<dbReference type="Proteomes" id="UP000285301">
    <property type="component" value="Unassembled WGS sequence"/>
</dbReference>
<proteinExistence type="predicted"/>
<dbReference type="AlphaFoldDB" id="A0A3S3NCT7"/>
<organism evidence="1 2">
    <name type="scientific">Dinothrombium tinctorium</name>
    <dbReference type="NCBI Taxonomy" id="1965070"/>
    <lineage>
        <taxon>Eukaryota</taxon>
        <taxon>Metazoa</taxon>
        <taxon>Ecdysozoa</taxon>
        <taxon>Arthropoda</taxon>
        <taxon>Chelicerata</taxon>
        <taxon>Arachnida</taxon>
        <taxon>Acari</taxon>
        <taxon>Acariformes</taxon>
        <taxon>Trombidiformes</taxon>
        <taxon>Prostigmata</taxon>
        <taxon>Anystina</taxon>
        <taxon>Parasitengona</taxon>
        <taxon>Trombidioidea</taxon>
        <taxon>Trombidiidae</taxon>
        <taxon>Dinothrombium</taxon>
    </lineage>
</organism>
<keyword evidence="2" id="KW-1185">Reference proteome</keyword>
<name>A0A3S3NCT7_9ACAR</name>